<evidence type="ECO:0000313" key="2">
    <source>
        <dbReference type="Proteomes" id="UP000289738"/>
    </source>
</evidence>
<dbReference type="EMBL" id="SDMP01000016">
    <property type="protein sequence ID" value="RYR03290.1"/>
    <property type="molecule type" value="Genomic_DNA"/>
</dbReference>
<name>A0A444YMW3_ARAHY</name>
<evidence type="ECO:0000313" key="1">
    <source>
        <dbReference type="EMBL" id="RYR03290.1"/>
    </source>
</evidence>
<dbReference type="Gramene" id="arahy.Tifrunner.gnm2.ann2.Ah16g211800.1">
    <property type="protein sequence ID" value="arahy.Tifrunner.gnm2.ann2.Ah16g211800.1-CDS"/>
    <property type="gene ID" value="arahy.Tifrunner.gnm2.ann2.Ah16g211800"/>
</dbReference>
<dbReference type="AlphaFoldDB" id="A0A444YMW3"/>
<comment type="caution">
    <text evidence="1">The sequence shown here is derived from an EMBL/GenBank/DDBJ whole genome shotgun (WGS) entry which is preliminary data.</text>
</comment>
<reference evidence="1 2" key="1">
    <citation type="submission" date="2019-01" db="EMBL/GenBank/DDBJ databases">
        <title>Sequencing of cultivated peanut Arachis hypogaea provides insights into genome evolution and oil improvement.</title>
        <authorList>
            <person name="Chen X."/>
        </authorList>
    </citation>
    <scope>NUCLEOTIDE SEQUENCE [LARGE SCALE GENOMIC DNA]</scope>
    <source>
        <strain evidence="2">cv. Fuhuasheng</strain>
        <tissue evidence="1">Leaves</tissue>
    </source>
</reference>
<protein>
    <submittedName>
        <fullName evidence="1">Uncharacterized protein</fullName>
    </submittedName>
</protein>
<accession>A0A444YMW3</accession>
<dbReference type="STRING" id="3818.A0A444YMW3"/>
<sequence>MGPGLTFVIEAQPYLNAVLMPLGLKVMCFKACTHYPTLFDHFQRELREVLQDLQNKSLLQDWHQPQFWKQLKTLANSASSSGQKDSLPLPNTVQGVLGMDLDKVKAMQQRIEDFTNHMSELLRIERDAELEFT</sequence>
<gene>
    <name evidence="1" type="ORF">Ahy_B06g082160</name>
</gene>
<organism evidence="1 2">
    <name type="scientific">Arachis hypogaea</name>
    <name type="common">Peanut</name>
    <dbReference type="NCBI Taxonomy" id="3818"/>
    <lineage>
        <taxon>Eukaryota</taxon>
        <taxon>Viridiplantae</taxon>
        <taxon>Streptophyta</taxon>
        <taxon>Embryophyta</taxon>
        <taxon>Tracheophyta</taxon>
        <taxon>Spermatophyta</taxon>
        <taxon>Magnoliopsida</taxon>
        <taxon>eudicotyledons</taxon>
        <taxon>Gunneridae</taxon>
        <taxon>Pentapetalae</taxon>
        <taxon>rosids</taxon>
        <taxon>fabids</taxon>
        <taxon>Fabales</taxon>
        <taxon>Fabaceae</taxon>
        <taxon>Papilionoideae</taxon>
        <taxon>50 kb inversion clade</taxon>
        <taxon>dalbergioids sensu lato</taxon>
        <taxon>Dalbergieae</taxon>
        <taxon>Pterocarpus clade</taxon>
        <taxon>Arachis</taxon>
    </lineage>
</organism>
<dbReference type="Proteomes" id="UP000289738">
    <property type="component" value="Chromosome B06"/>
</dbReference>
<keyword evidence="2" id="KW-1185">Reference proteome</keyword>
<proteinExistence type="predicted"/>